<feature type="chain" id="PRO_5042281081" evidence="7">
    <location>
        <begin position="26"/>
        <end position="342"/>
    </location>
</feature>
<evidence type="ECO:0000256" key="3">
    <source>
        <dbReference type="ARBA" id="ARBA00022670"/>
    </source>
</evidence>
<evidence type="ECO:0000256" key="4">
    <source>
        <dbReference type="ARBA" id="ARBA00022801"/>
    </source>
</evidence>
<comment type="similarity">
    <text evidence="1">Belongs to the peptidase S66 family.</text>
</comment>
<gene>
    <name evidence="10" type="ORF">OD355_01445</name>
</gene>
<dbReference type="Gene3D" id="3.40.50.10740">
    <property type="entry name" value="Class I glutamine amidotransferase-like"/>
    <property type="match status" value="1"/>
</dbReference>
<feature type="domain" description="LD-carboxypeptidase C-terminal" evidence="9">
    <location>
        <begin position="213"/>
        <end position="330"/>
    </location>
</feature>
<evidence type="ECO:0000259" key="8">
    <source>
        <dbReference type="Pfam" id="PF02016"/>
    </source>
</evidence>
<dbReference type="InterPro" id="IPR027461">
    <property type="entry name" value="Carboxypeptidase_A_C_sf"/>
</dbReference>
<dbReference type="GO" id="GO:0006508">
    <property type="term" value="P:proteolysis"/>
    <property type="evidence" value="ECO:0007669"/>
    <property type="project" value="UniProtKB-KW"/>
</dbReference>
<sequence length="342" mass="38056">MNRKLFIRSSGVLLGGGLLSLPSFARQNIHTKVSVVPKGLRPGDTIGVSCPSGFMTRKEMLPALQQIQDWGFRVMLGKTVDKKDGTFGGTDQERTQDFQSMLDNPGVKAIMCARGGYGAVRFIDKLDFSAFIKNPKWIIGFSDATVFHAHVNSKYNIASIHSKMLNSFPDNFLTALPVQQETILSIRDALMGLKKMSYSAPFNQMNKTGTAEAELIGGNLRTIENLAGTSSEIITDGKILFLEETGEYLYNIDRMLWNLKRTGKLKNLKGLIIGGMKIKQQANYADELNKTIYDVVLEKLSEYSYPVCFDFPVGHQYDNFALKCGVKHRLQVNSSGTMLNEI</sequence>
<evidence type="ECO:0000256" key="7">
    <source>
        <dbReference type="SAM" id="SignalP"/>
    </source>
</evidence>
<dbReference type="InterPro" id="IPR040921">
    <property type="entry name" value="Peptidase_S66C"/>
</dbReference>
<keyword evidence="2" id="KW-0121">Carboxypeptidase</keyword>
<dbReference type="PANTHER" id="PTHR30237">
    <property type="entry name" value="MURAMOYLTETRAPEPTIDE CARBOXYPEPTIDASE"/>
    <property type="match status" value="1"/>
</dbReference>
<accession>A0AAE3IK62</accession>
<feature type="active site" description="Nucleophile" evidence="6">
    <location>
        <position position="142"/>
    </location>
</feature>
<comment type="caution">
    <text evidence="10">The sequence shown here is derived from an EMBL/GenBank/DDBJ whole genome shotgun (WGS) entry which is preliminary data.</text>
</comment>
<dbReference type="Gene3D" id="3.50.30.60">
    <property type="entry name" value="LD-carboxypeptidase A C-terminal domain-like"/>
    <property type="match status" value="1"/>
</dbReference>
<organism evidence="10 11">
    <name type="scientific">Haoranjiania flava</name>
    <dbReference type="NCBI Taxonomy" id="1856322"/>
    <lineage>
        <taxon>Bacteria</taxon>
        <taxon>Pseudomonadati</taxon>
        <taxon>Bacteroidota</taxon>
        <taxon>Chitinophagia</taxon>
        <taxon>Chitinophagales</taxon>
        <taxon>Chitinophagaceae</taxon>
        <taxon>Haoranjiania</taxon>
    </lineage>
</organism>
<feature type="active site" description="Charge relay system" evidence="6">
    <location>
        <position position="315"/>
    </location>
</feature>
<evidence type="ECO:0000313" key="10">
    <source>
        <dbReference type="EMBL" id="MCU7693174.1"/>
    </source>
</evidence>
<keyword evidence="7" id="KW-0732">Signal</keyword>
<evidence type="ECO:0000313" key="11">
    <source>
        <dbReference type="Proteomes" id="UP001209317"/>
    </source>
</evidence>
<dbReference type="InterPro" id="IPR027478">
    <property type="entry name" value="LdcA_N"/>
</dbReference>
<dbReference type="EMBL" id="JAOTPL010000001">
    <property type="protein sequence ID" value="MCU7693174.1"/>
    <property type="molecule type" value="Genomic_DNA"/>
</dbReference>
<feature type="signal peptide" evidence="7">
    <location>
        <begin position="1"/>
        <end position="25"/>
    </location>
</feature>
<dbReference type="CDD" id="cd07025">
    <property type="entry name" value="Peptidase_S66"/>
    <property type="match status" value="1"/>
</dbReference>
<feature type="domain" description="LD-carboxypeptidase N-terminal" evidence="8">
    <location>
        <begin position="46"/>
        <end position="161"/>
    </location>
</feature>
<evidence type="ECO:0000256" key="2">
    <source>
        <dbReference type="ARBA" id="ARBA00022645"/>
    </source>
</evidence>
<evidence type="ECO:0000256" key="5">
    <source>
        <dbReference type="ARBA" id="ARBA00022825"/>
    </source>
</evidence>
<dbReference type="Pfam" id="PF02016">
    <property type="entry name" value="Peptidase_S66"/>
    <property type="match status" value="1"/>
</dbReference>
<dbReference type="Proteomes" id="UP001209317">
    <property type="component" value="Unassembled WGS sequence"/>
</dbReference>
<dbReference type="AlphaFoldDB" id="A0AAE3IK62"/>
<dbReference type="InterPro" id="IPR029062">
    <property type="entry name" value="Class_I_gatase-like"/>
</dbReference>
<keyword evidence="3" id="KW-0645">Protease</keyword>
<dbReference type="Pfam" id="PF17676">
    <property type="entry name" value="Peptidase_S66C"/>
    <property type="match status" value="1"/>
</dbReference>
<dbReference type="SUPFAM" id="SSF52317">
    <property type="entry name" value="Class I glutamine amidotransferase-like"/>
    <property type="match status" value="1"/>
</dbReference>
<keyword evidence="4" id="KW-0378">Hydrolase</keyword>
<protein>
    <submittedName>
        <fullName evidence="10">LD-carboxypeptidase</fullName>
    </submittedName>
</protein>
<dbReference type="GO" id="GO:0008236">
    <property type="term" value="F:serine-type peptidase activity"/>
    <property type="evidence" value="ECO:0007669"/>
    <property type="project" value="UniProtKB-KW"/>
</dbReference>
<dbReference type="PIRSF" id="PIRSF028757">
    <property type="entry name" value="LD-carboxypeptidase"/>
    <property type="match status" value="1"/>
</dbReference>
<proteinExistence type="inferred from homology"/>
<evidence type="ECO:0000256" key="1">
    <source>
        <dbReference type="ARBA" id="ARBA00010233"/>
    </source>
</evidence>
<dbReference type="RefSeq" id="WP_263036662.1">
    <property type="nucleotide sequence ID" value="NZ_JAOTPL010000001.1"/>
</dbReference>
<feature type="active site" description="Charge relay system" evidence="6">
    <location>
        <position position="243"/>
    </location>
</feature>
<dbReference type="SUPFAM" id="SSF141986">
    <property type="entry name" value="LD-carboxypeptidase A C-terminal domain-like"/>
    <property type="match status" value="1"/>
</dbReference>
<keyword evidence="11" id="KW-1185">Reference proteome</keyword>
<evidence type="ECO:0000256" key="6">
    <source>
        <dbReference type="PIRSR" id="PIRSR028757-1"/>
    </source>
</evidence>
<dbReference type="InterPro" id="IPR040449">
    <property type="entry name" value="Peptidase_S66_N"/>
</dbReference>
<dbReference type="InterPro" id="IPR003507">
    <property type="entry name" value="S66_fam"/>
</dbReference>
<dbReference type="PANTHER" id="PTHR30237:SF2">
    <property type="entry name" value="MUREIN TETRAPEPTIDE CARBOXYPEPTIDASE"/>
    <property type="match status" value="1"/>
</dbReference>
<evidence type="ECO:0000259" key="9">
    <source>
        <dbReference type="Pfam" id="PF17676"/>
    </source>
</evidence>
<name>A0AAE3IK62_9BACT</name>
<dbReference type="GO" id="GO:0004180">
    <property type="term" value="F:carboxypeptidase activity"/>
    <property type="evidence" value="ECO:0007669"/>
    <property type="project" value="UniProtKB-KW"/>
</dbReference>
<keyword evidence="5" id="KW-0720">Serine protease</keyword>
<reference evidence="10" key="1">
    <citation type="submission" date="2022-10" db="EMBL/GenBank/DDBJ databases">
        <authorList>
            <person name="Kim H.S."/>
            <person name="Kim J.-S."/>
            <person name="Suh M.K."/>
            <person name="Eom M.K."/>
            <person name="Lee J.-S."/>
        </authorList>
    </citation>
    <scope>NUCLEOTIDE SEQUENCE</scope>
    <source>
        <strain evidence="10">LIP-5</strain>
    </source>
</reference>